<dbReference type="SUPFAM" id="SSF54565">
    <property type="entry name" value="Ribosomal protein S16"/>
    <property type="match status" value="1"/>
</dbReference>
<dbReference type="RefSeq" id="WP_263540600.1">
    <property type="nucleotide sequence ID" value="NZ_JAOVZO020000020.1"/>
</dbReference>
<dbReference type="Gene3D" id="3.30.1320.10">
    <property type="match status" value="1"/>
</dbReference>
<dbReference type="PROSITE" id="PS00732">
    <property type="entry name" value="RIBOSOMAL_S16"/>
    <property type="match status" value="1"/>
</dbReference>
<protein>
    <recommendedName>
        <fullName evidence="3">Small ribosomal subunit protein bS16</fullName>
    </recommendedName>
</protein>
<keyword evidence="2 3" id="KW-0687">Ribonucleoprotein</keyword>
<dbReference type="InterPro" id="IPR020592">
    <property type="entry name" value="Ribosomal_bS16_CS"/>
</dbReference>
<evidence type="ECO:0000256" key="2">
    <source>
        <dbReference type="ARBA" id="ARBA00023274"/>
    </source>
</evidence>
<keyword evidence="5" id="KW-1185">Reference proteome</keyword>
<dbReference type="NCBIfam" id="TIGR00002">
    <property type="entry name" value="S16"/>
    <property type="match status" value="1"/>
</dbReference>
<evidence type="ECO:0000313" key="4">
    <source>
        <dbReference type="EMBL" id="MDC8015410.1"/>
    </source>
</evidence>
<dbReference type="GO" id="GO:0006412">
    <property type="term" value="P:translation"/>
    <property type="evidence" value="ECO:0007669"/>
    <property type="project" value="UniProtKB-UniRule"/>
</dbReference>
<evidence type="ECO:0000256" key="1">
    <source>
        <dbReference type="ARBA" id="ARBA00022980"/>
    </source>
</evidence>
<dbReference type="GO" id="GO:0015935">
    <property type="term" value="C:small ribosomal subunit"/>
    <property type="evidence" value="ECO:0007669"/>
    <property type="project" value="TreeGrafter"/>
</dbReference>
<proteinExistence type="inferred from homology"/>
<dbReference type="GO" id="GO:0005737">
    <property type="term" value="C:cytoplasm"/>
    <property type="evidence" value="ECO:0007669"/>
    <property type="project" value="UniProtKB-ARBA"/>
</dbReference>
<comment type="caution">
    <text evidence="4">The sequence shown here is derived from an EMBL/GenBank/DDBJ whole genome shotgun (WGS) entry which is preliminary data.</text>
</comment>
<sequence length="86" mass="9460">MVKIRLSRGGAKGRPFYHIVVADERYARDGRSIERLGFFNPIAAGKEVPLELNVARAQEWISKGAQPTEKVRSLIKQAAKRAAAAA</sequence>
<keyword evidence="1 3" id="KW-0689">Ribosomal protein</keyword>
<dbReference type="InterPro" id="IPR023803">
    <property type="entry name" value="Ribosomal_bS16_dom_sf"/>
</dbReference>
<dbReference type="HAMAP" id="MF_00385">
    <property type="entry name" value="Ribosomal_bS16"/>
    <property type="match status" value="1"/>
</dbReference>
<dbReference type="GO" id="GO:0003735">
    <property type="term" value="F:structural constituent of ribosome"/>
    <property type="evidence" value="ECO:0007669"/>
    <property type="project" value="InterPro"/>
</dbReference>
<evidence type="ECO:0000313" key="5">
    <source>
        <dbReference type="Proteomes" id="UP001139971"/>
    </source>
</evidence>
<dbReference type="PANTHER" id="PTHR12919:SF20">
    <property type="entry name" value="SMALL RIBOSOMAL SUBUNIT PROTEIN BS16M"/>
    <property type="match status" value="1"/>
</dbReference>
<dbReference type="EMBL" id="JAOVZO020000020">
    <property type="protein sequence ID" value="MDC8015410.1"/>
    <property type="molecule type" value="Genomic_DNA"/>
</dbReference>
<name>A0A9X3YQ62_9GAMM</name>
<dbReference type="AlphaFoldDB" id="A0A9X3YQ62"/>
<organism evidence="4 5">
    <name type="scientific">Tahibacter soli</name>
    <dbReference type="NCBI Taxonomy" id="2983605"/>
    <lineage>
        <taxon>Bacteria</taxon>
        <taxon>Pseudomonadati</taxon>
        <taxon>Pseudomonadota</taxon>
        <taxon>Gammaproteobacteria</taxon>
        <taxon>Lysobacterales</taxon>
        <taxon>Rhodanobacteraceae</taxon>
        <taxon>Tahibacter</taxon>
    </lineage>
</organism>
<evidence type="ECO:0000256" key="3">
    <source>
        <dbReference type="HAMAP-Rule" id="MF_00385"/>
    </source>
</evidence>
<accession>A0A9X3YQ62</accession>
<comment type="similarity">
    <text evidence="3">Belongs to the bacterial ribosomal protein bS16 family.</text>
</comment>
<dbReference type="PANTHER" id="PTHR12919">
    <property type="entry name" value="30S RIBOSOMAL PROTEIN S16"/>
    <property type="match status" value="1"/>
</dbReference>
<reference evidence="4" key="1">
    <citation type="submission" date="2023-02" db="EMBL/GenBank/DDBJ databases">
        <title>Tahibacter soli sp. nov. isolated from soil.</title>
        <authorList>
            <person name="Baek J.H."/>
            <person name="Lee J.K."/>
            <person name="Choi D.G."/>
            <person name="Jeon C.O."/>
        </authorList>
    </citation>
    <scope>NUCLEOTIDE SEQUENCE</scope>
    <source>
        <strain evidence="4">BL</strain>
    </source>
</reference>
<gene>
    <name evidence="3 4" type="primary">rpsP</name>
    <name evidence="4" type="ORF">OD750_023025</name>
</gene>
<dbReference type="InterPro" id="IPR000307">
    <property type="entry name" value="Ribosomal_bS16"/>
</dbReference>
<dbReference type="Proteomes" id="UP001139971">
    <property type="component" value="Unassembled WGS sequence"/>
</dbReference>
<dbReference type="Pfam" id="PF00886">
    <property type="entry name" value="Ribosomal_S16"/>
    <property type="match status" value="1"/>
</dbReference>